<feature type="transmembrane region" description="Helical" evidence="10">
    <location>
        <begin position="84"/>
        <end position="107"/>
    </location>
</feature>
<keyword evidence="6" id="KW-0297">G-protein coupled receptor</keyword>
<evidence type="ECO:0000256" key="10">
    <source>
        <dbReference type="SAM" id="Phobius"/>
    </source>
</evidence>
<feature type="transmembrane region" description="Helical" evidence="10">
    <location>
        <begin position="218"/>
        <end position="244"/>
    </location>
</feature>
<feature type="transmembrane region" description="Helical" evidence="10">
    <location>
        <begin position="283"/>
        <end position="300"/>
    </location>
</feature>
<proteinExistence type="inferred from homology"/>
<evidence type="ECO:0000256" key="2">
    <source>
        <dbReference type="ARBA" id="ARBA00011085"/>
    </source>
</evidence>
<evidence type="ECO:0000256" key="1">
    <source>
        <dbReference type="ARBA" id="ARBA00004141"/>
    </source>
</evidence>
<comment type="subcellular location">
    <subcellularLocation>
        <location evidence="1">Membrane</location>
        <topology evidence="1">Multi-pass membrane protein</topology>
    </subcellularLocation>
</comment>
<dbReference type="OrthoDB" id="2874149at2759"/>
<evidence type="ECO:0000256" key="3">
    <source>
        <dbReference type="ARBA" id="ARBA00022507"/>
    </source>
</evidence>
<keyword evidence="7 10" id="KW-0472">Membrane</keyword>
<evidence type="ECO:0000256" key="4">
    <source>
        <dbReference type="ARBA" id="ARBA00022692"/>
    </source>
</evidence>
<dbReference type="GO" id="GO:0004932">
    <property type="term" value="F:mating-type factor pheromone receptor activity"/>
    <property type="evidence" value="ECO:0007669"/>
    <property type="project" value="InterPro"/>
</dbReference>
<evidence type="ECO:0000313" key="12">
    <source>
        <dbReference type="Proteomes" id="UP000316270"/>
    </source>
</evidence>
<keyword evidence="4 10" id="KW-0812">Transmembrane</keyword>
<gene>
    <name evidence="11" type="ORF">FKW77_003949</name>
</gene>
<dbReference type="STRING" id="50376.A0A517L333"/>
<sequence length="447" mass="49822">MASTTDPTTSLTLPAILLPIFSLISILLSLPPLIWHTRNKNIAATSLITWLILLNTNNFLNPLIWPTGDWKIWPSGLYYCDVQVRIMVGATIGAVPACVLAISRSLAGALDTSKVSRMDRKRKVREMVLEGVLCVGIPVFFMVAYYVVQGVRYFLVPVYGCDNRYDGSWVSVVMFFVPPVIMCLISTYYTVLVIYRMYTHRRSISTLLTSSKTTRTRFFRLFTLSILILLPALPSSILALVKFIQPDPTTGEPLHPYSWSTVHSDWNQVMLVPTGYGVPQWDRWFWIVDGYIVFFCFGVGEDARKEYRAWATALGLARIIPSLNKDRDGIEKPSSETSTSRGGLASYIARKTGWFSDKSSQDLSVDMELRKMSWGSLSSGANFEPSGTSELSGSTACELPFVEPSHQPQKASWRCILGDGKSSKWASFVNMPGSFAQAIAGAQNLPR</sequence>
<reference evidence="11 12" key="1">
    <citation type="submission" date="2019-07" db="EMBL/GenBank/DDBJ databases">
        <title>Finished genome of Venturia effusa.</title>
        <authorList>
            <person name="Young C.A."/>
            <person name="Cox M.P."/>
            <person name="Ganley A.R.D."/>
            <person name="David W.J."/>
        </authorList>
    </citation>
    <scope>NUCLEOTIDE SEQUENCE [LARGE SCALE GENOMIC DNA]</scope>
    <source>
        <strain evidence="12">albino</strain>
    </source>
</reference>
<evidence type="ECO:0000313" key="11">
    <source>
        <dbReference type="EMBL" id="QDS70038.1"/>
    </source>
</evidence>
<evidence type="ECO:0008006" key="13">
    <source>
        <dbReference type="Google" id="ProtNLM"/>
    </source>
</evidence>
<evidence type="ECO:0000256" key="8">
    <source>
        <dbReference type="ARBA" id="ARBA00023170"/>
    </source>
</evidence>
<keyword evidence="12" id="KW-1185">Reference proteome</keyword>
<name>A0A517L333_9PEZI</name>
<keyword evidence="3" id="KW-0589">Pheromone response</keyword>
<dbReference type="GO" id="GO:0005886">
    <property type="term" value="C:plasma membrane"/>
    <property type="evidence" value="ECO:0007669"/>
    <property type="project" value="TreeGrafter"/>
</dbReference>
<keyword evidence="5 10" id="KW-1133">Transmembrane helix</keyword>
<protein>
    <recommendedName>
        <fullName evidence="13">A-factor receptor</fullName>
    </recommendedName>
</protein>
<feature type="transmembrane region" description="Helical" evidence="10">
    <location>
        <begin position="42"/>
        <end position="64"/>
    </location>
</feature>
<keyword evidence="9" id="KW-0807">Transducer</keyword>
<evidence type="ECO:0000256" key="9">
    <source>
        <dbReference type="ARBA" id="ARBA00023224"/>
    </source>
</evidence>
<keyword evidence="8" id="KW-0675">Receptor</keyword>
<organism evidence="11 12">
    <name type="scientific">Venturia effusa</name>
    <dbReference type="NCBI Taxonomy" id="50376"/>
    <lineage>
        <taxon>Eukaryota</taxon>
        <taxon>Fungi</taxon>
        <taxon>Dikarya</taxon>
        <taxon>Ascomycota</taxon>
        <taxon>Pezizomycotina</taxon>
        <taxon>Dothideomycetes</taxon>
        <taxon>Pleosporomycetidae</taxon>
        <taxon>Venturiales</taxon>
        <taxon>Venturiaceae</taxon>
        <taxon>Venturia</taxon>
    </lineage>
</organism>
<dbReference type="PRINTS" id="PR00899">
    <property type="entry name" value="GPCRSTE3"/>
</dbReference>
<feature type="transmembrane region" description="Helical" evidence="10">
    <location>
        <begin position="128"/>
        <end position="148"/>
    </location>
</feature>
<comment type="similarity">
    <text evidence="2">Belongs to the G-protein coupled receptor 4 family.</text>
</comment>
<dbReference type="GO" id="GO:0000750">
    <property type="term" value="P:pheromone-dependent signal transduction involved in conjugation with cellular fusion"/>
    <property type="evidence" value="ECO:0007669"/>
    <property type="project" value="TreeGrafter"/>
</dbReference>
<evidence type="ECO:0000256" key="6">
    <source>
        <dbReference type="ARBA" id="ARBA00023040"/>
    </source>
</evidence>
<dbReference type="Proteomes" id="UP000316270">
    <property type="component" value="Chromosome 4"/>
</dbReference>
<dbReference type="EMBL" id="CP042188">
    <property type="protein sequence ID" value="QDS70038.1"/>
    <property type="molecule type" value="Genomic_DNA"/>
</dbReference>
<feature type="transmembrane region" description="Helical" evidence="10">
    <location>
        <begin position="12"/>
        <end position="30"/>
    </location>
</feature>
<dbReference type="AlphaFoldDB" id="A0A517L333"/>
<evidence type="ECO:0000256" key="5">
    <source>
        <dbReference type="ARBA" id="ARBA00022989"/>
    </source>
</evidence>
<feature type="transmembrane region" description="Helical" evidence="10">
    <location>
        <begin position="168"/>
        <end position="198"/>
    </location>
</feature>
<dbReference type="CDD" id="cd14966">
    <property type="entry name" value="7tmD_STE3"/>
    <property type="match status" value="1"/>
</dbReference>
<dbReference type="PANTHER" id="PTHR28097">
    <property type="entry name" value="PHEROMONE A FACTOR RECEPTOR"/>
    <property type="match status" value="1"/>
</dbReference>
<dbReference type="PANTHER" id="PTHR28097:SF1">
    <property type="entry name" value="PHEROMONE A FACTOR RECEPTOR"/>
    <property type="match status" value="1"/>
</dbReference>
<dbReference type="Pfam" id="PF02076">
    <property type="entry name" value="STE3"/>
    <property type="match status" value="1"/>
</dbReference>
<evidence type="ECO:0000256" key="7">
    <source>
        <dbReference type="ARBA" id="ARBA00023136"/>
    </source>
</evidence>
<accession>A0A517L333</accession>
<dbReference type="Gene3D" id="1.20.1070.10">
    <property type="entry name" value="Rhodopsin 7-helix transmembrane proteins"/>
    <property type="match status" value="1"/>
</dbReference>
<dbReference type="InterPro" id="IPR001499">
    <property type="entry name" value="GPCR_STE3"/>
</dbReference>